<feature type="region of interest" description="Disordered" evidence="1">
    <location>
        <begin position="107"/>
        <end position="129"/>
    </location>
</feature>
<dbReference type="AlphaFoldDB" id="A0A8B9T1A5"/>
<evidence type="ECO:0000256" key="1">
    <source>
        <dbReference type="SAM" id="MobiDB-lite"/>
    </source>
</evidence>
<evidence type="ECO:0000313" key="2">
    <source>
        <dbReference type="Ensembl" id="ENSAPLP00020014365.1"/>
    </source>
</evidence>
<dbReference type="Proteomes" id="UP000694400">
    <property type="component" value="Chromosome 35"/>
</dbReference>
<feature type="compositionally biased region" description="Polar residues" evidence="1">
    <location>
        <begin position="118"/>
        <end position="129"/>
    </location>
</feature>
<accession>A0A8B9T1A5</accession>
<reference evidence="2" key="2">
    <citation type="submission" date="2025-08" db="UniProtKB">
        <authorList>
            <consortium name="Ensembl"/>
        </authorList>
    </citation>
    <scope>IDENTIFICATION</scope>
</reference>
<reference evidence="2" key="3">
    <citation type="submission" date="2025-09" db="UniProtKB">
        <authorList>
            <consortium name="Ensembl"/>
        </authorList>
    </citation>
    <scope>IDENTIFICATION</scope>
</reference>
<dbReference type="Ensembl" id="ENSAPLT00020015478.1">
    <property type="protein sequence ID" value="ENSAPLP00020014365.1"/>
    <property type="gene ID" value="ENSAPLG00020010469.1"/>
</dbReference>
<reference evidence="2" key="1">
    <citation type="submission" date="2019-08" db="EMBL/GenBank/DDBJ databases">
        <title>Three high-quality genomes provides insights into domestication of ducks.</title>
        <authorList>
            <person name="Hou Z.C."/>
            <person name="Zhu F."/>
            <person name="Yin Z.T."/>
            <person name="Zhang F."/>
        </authorList>
    </citation>
    <scope>NUCLEOTIDE SEQUENCE [LARGE SCALE GENOMIC DNA]</scope>
</reference>
<sequence length="245" mass="26019">MRSALLCSARPPEQPFSAQLLFPLGHGQKGLSQRSALWEARTAARWRSTTRGAGAPSAMTPGTWRTPPSFAASWAAEGPWRQPALLGLGRAQGRSGWMTSTAPGLKLLSGTALPRPGGSTTAGTRRTQESSVQVCRRWLHAPTPPAAQVGSCPCTCPPHLAGLSQLSWCHGTSLPPQTGRRSALWEARTAARAEWRSGTAAPGGRCVTMPGTCGMPRWRAGSWAVAPRSMPWARLLLERGRAPCG</sequence>
<protein>
    <submittedName>
        <fullName evidence="2">Uncharacterized protein</fullName>
    </submittedName>
</protein>
<name>A0A8B9T1A5_ANAPL</name>
<evidence type="ECO:0000313" key="3">
    <source>
        <dbReference type="Proteomes" id="UP000694400"/>
    </source>
</evidence>
<proteinExistence type="predicted"/>
<organism evidence="2 3">
    <name type="scientific">Anas platyrhynchos</name>
    <name type="common">Mallard</name>
    <name type="synonym">Anas boschas</name>
    <dbReference type="NCBI Taxonomy" id="8839"/>
    <lineage>
        <taxon>Eukaryota</taxon>
        <taxon>Metazoa</taxon>
        <taxon>Chordata</taxon>
        <taxon>Craniata</taxon>
        <taxon>Vertebrata</taxon>
        <taxon>Euteleostomi</taxon>
        <taxon>Archelosauria</taxon>
        <taxon>Archosauria</taxon>
        <taxon>Dinosauria</taxon>
        <taxon>Saurischia</taxon>
        <taxon>Theropoda</taxon>
        <taxon>Coelurosauria</taxon>
        <taxon>Aves</taxon>
        <taxon>Neognathae</taxon>
        <taxon>Galloanserae</taxon>
        <taxon>Anseriformes</taxon>
        <taxon>Anatidae</taxon>
        <taxon>Anatinae</taxon>
        <taxon>Anas</taxon>
    </lineage>
</organism>